<dbReference type="GO" id="GO:0006355">
    <property type="term" value="P:regulation of DNA-templated transcription"/>
    <property type="evidence" value="ECO:0007669"/>
    <property type="project" value="InterPro"/>
</dbReference>
<dbReference type="RefSeq" id="WP_006000662.1">
    <property type="nucleotide sequence ID" value="NZ_AAEW02000009.1"/>
</dbReference>
<dbReference type="GO" id="GO:0003677">
    <property type="term" value="F:DNA binding"/>
    <property type="evidence" value="ECO:0007669"/>
    <property type="project" value="InterPro"/>
</dbReference>
<dbReference type="SUPFAM" id="SSF46894">
    <property type="entry name" value="C-terminal effector domain of the bipartite response regulators"/>
    <property type="match status" value="1"/>
</dbReference>
<dbReference type="InterPro" id="IPR000792">
    <property type="entry name" value="Tscrpt_reg_LuxR_C"/>
</dbReference>
<dbReference type="InterPro" id="IPR016032">
    <property type="entry name" value="Sig_transdc_resp-reg_C-effctor"/>
</dbReference>
<dbReference type="InterPro" id="IPR036388">
    <property type="entry name" value="WH-like_DNA-bd_sf"/>
</dbReference>
<accession>Q1JZ92</accession>
<organism evidence="2 3">
    <name type="scientific">Desulfuromonas acetoxidans (strain DSM 684 / 11070)</name>
    <dbReference type="NCBI Taxonomy" id="281689"/>
    <lineage>
        <taxon>Bacteria</taxon>
        <taxon>Pseudomonadati</taxon>
        <taxon>Thermodesulfobacteriota</taxon>
        <taxon>Desulfuromonadia</taxon>
        <taxon>Desulfuromonadales</taxon>
        <taxon>Desulfuromonadaceae</taxon>
        <taxon>Desulfuromonas</taxon>
    </lineage>
</organism>
<dbReference type="PANTHER" id="PTHR44757">
    <property type="entry name" value="DIGUANYLATE CYCLASE DGCP"/>
    <property type="match status" value="1"/>
</dbReference>
<feature type="domain" description="PAS" evidence="1">
    <location>
        <begin position="287"/>
        <end position="357"/>
    </location>
</feature>
<dbReference type="Gene3D" id="3.30.450.20">
    <property type="entry name" value="PAS domain"/>
    <property type="match status" value="2"/>
</dbReference>
<evidence type="ECO:0000313" key="2">
    <source>
        <dbReference type="EMBL" id="EAT15675.1"/>
    </source>
</evidence>
<dbReference type="InterPro" id="IPR000014">
    <property type="entry name" value="PAS"/>
</dbReference>
<dbReference type="InterPro" id="IPR035965">
    <property type="entry name" value="PAS-like_dom_sf"/>
</dbReference>
<dbReference type="SUPFAM" id="SSF55785">
    <property type="entry name" value="PYP-like sensor domain (PAS domain)"/>
    <property type="match status" value="2"/>
</dbReference>
<dbReference type="Pfam" id="PF00196">
    <property type="entry name" value="GerE"/>
    <property type="match status" value="1"/>
</dbReference>
<dbReference type="CDD" id="cd06170">
    <property type="entry name" value="LuxR_C_like"/>
    <property type="match status" value="1"/>
</dbReference>
<comment type="caution">
    <text evidence="2">The sequence shown here is derived from an EMBL/GenBank/DDBJ whole genome shotgun (WGS) entry which is preliminary data.</text>
</comment>
<dbReference type="Gene3D" id="1.10.10.10">
    <property type="entry name" value="Winged helix-like DNA-binding domain superfamily/Winged helix DNA-binding domain"/>
    <property type="match status" value="1"/>
</dbReference>
<reference evidence="2" key="2">
    <citation type="submission" date="2006-05" db="EMBL/GenBank/DDBJ databases">
        <title>Sequencing of the draft genome and assembly of Desulfuromonas acetoxidans DSM 684.</title>
        <authorList>
            <consortium name="US DOE Joint Genome Institute (JGI-PGF)"/>
            <person name="Copeland A."/>
            <person name="Lucas S."/>
            <person name="Lapidus A."/>
            <person name="Barry K."/>
            <person name="Detter J.C."/>
            <person name="Glavina del Rio T."/>
            <person name="Hammon N."/>
            <person name="Israni S."/>
            <person name="Dalin E."/>
            <person name="Tice H."/>
            <person name="Bruce D."/>
            <person name="Pitluck S."/>
            <person name="Richardson P."/>
        </authorList>
    </citation>
    <scope>NUCLEOTIDE SEQUENCE [LARGE SCALE GENOMIC DNA]</scope>
    <source>
        <strain evidence="2">DSM 684</strain>
    </source>
</reference>
<dbReference type="OrthoDB" id="9797341at2"/>
<dbReference type="InterPro" id="IPR052155">
    <property type="entry name" value="Biofilm_reg_signaling"/>
</dbReference>
<name>Q1JZ92_DESA6</name>
<dbReference type="PROSITE" id="PS50112">
    <property type="entry name" value="PAS"/>
    <property type="match status" value="1"/>
</dbReference>
<sequence length="559" mass="63987">MINDLLGQLVEGLDHFHHLWQRQLEQFDSIESPFSDDDWRKGFLLLVATLEKLDVNPACELSPNDPAVSYFINASKYQRSRGISVPQSLIVFKGMWTAMEQLIVQSVAAESTKQQIILRLHRLTQTIETRLLKDWHHRGNDEALADLEQTNRQLARETATYENIFKATSNLVLITDQQGIVTDANPEARVFYSGHPLLGEFCASLFDQTISDLDQFLTRFPPHQPHELTLQRDQYHQVFNLQILPIGHTSLTDQGLMLLLNDITCMVDHRQLLEQRVAERTQALTRSEKMLDAIFQSVGKGILLIDSDREIIKANQQASEMYGIPLEVLIGTAFCTLTDPDGCLTLMALSENLLEGQRRSAEVTSLYVNGTTFPSEITMTRMDLQGQRFWPVIIRDITEQRALENGLREEKLQSEEMNVTLRNVLKSIESDRREFEQNLTNRIRTELVPGLERIRRNLEDEMVDQYFDLLKAQLVALTTGFEHSLDAGLMKLSKSELKICRFIKAGLSSKEICEAMNLSFETIQTHRKNIRKKLDLRGKEINLHSYLTSRNCELGGSDD</sequence>
<dbReference type="AlphaFoldDB" id="Q1JZ92"/>
<dbReference type="SMART" id="SM00421">
    <property type="entry name" value="HTH_LUXR"/>
    <property type="match status" value="1"/>
</dbReference>
<protein>
    <submittedName>
        <fullName evidence="2">Transcriptional regulator, LuxR family</fullName>
    </submittedName>
</protein>
<dbReference type="Pfam" id="PF13426">
    <property type="entry name" value="PAS_9"/>
    <property type="match status" value="2"/>
</dbReference>
<reference evidence="2" key="1">
    <citation type="submission" date="2006-05" db="EMBL/GenBank/DDBJ databases">
        <title>Annotation of the draft genome assembly of Desulfuromonas acetoxidans DSM 684.</title>
        <authorList>
            <consortium name="US DOE Joint Genome Institute (JGI-ORNL)"/>
            <person name="Larimer F."/>
            <person name="Land M."/>
            <person name="Hauser L."/>
        </authorList>
    </citation>
    <scope>NUCLEOTIDE SEQUENCE [LARGE SCALE GENOMIC DNA]</scope>
    <source>
        <strain evidence="2">DSM 684</strain>
    </source>
</reference>
<dbReference type="Proteomes" id="UP000005695">
    <property type="component" value="Unassembled WGS sequence"/>
</dbReference>
<dbReference type="NCBIfam" id="TIGR00229">
    <property type="entry name" value="sensory_box"/>
    <property type="match status" value="1"/>
</dbReference>
<dbReference type="EMBL" id="AAEW02000009">
    <property type="protein sequence ID" value="EAT15675.1"/>
    <property type="molecule type" value="Genomic_DNA"/>
</dbReference>
<dbReference type="PANTHER" id="PTHR44757:SF2">
    <property type="entry name" value="BIOFILM ARCHITECTURE MAINTENANCE PROTEIN MBAA"/>
    <property type="match status" value="1"/>
</dbReference>
<dbReference type="PRINTS" id="PR00038">
    <property type="entry name" value="HTHLUXR"/>
</dbReference>
<dbReference type="SMART" id="SM00091">
    <property type="entry name" value="PAS"/>
    <property type="match status" value="2"/>
</dbReference>
<evidence type="ECO:0000259" key="1">
    <source>
        <dbReference type="PROSITE" id="PS50112"/>
    </source>
</evidence>
<evidence type="ECO:0000313" key="3">
    <source>
        <dbReference type="Proteomes" id="UP000005695"/>
    </source>
</evidence>
<dbReference type="CDD" id="cd00130">
    <property type="entry name" value="PAS"/>
    <property type="match status" value="1"/>
</dbReference>
<proteinExistence type="predicted"/>
<keyword evidence="3" id="KW-1185">Reference proteome</keyword>
<gene>
    <name evidence="2" type="ORF">Dace_1537</name>
</gene>